<gene>
    <name evidence="5" type="ORF">SAMN05421672_13121</name>
</gene>
<evidence type="ECO:0000256" key="1">
    <source>
        <dbReference type="ARBA" id="ARBA00010333"/>
    </source>
</evidence>
<dbReference type="SUPFAM" id="SSF53850">
    <property type="entry name" value="Periplasmic binding protein-like II"/>
    <property type="match status" value="1"/>
</dbReference>
<dbReference type="SMART" id="SM00062">
    <property type="entry name" value="PBPb"/>
    <property type="match status" value="1"/>
</dbReference>
<proteinExistence type="inferred from homology"/>
<feature type="domain" description="Solute-binding protein family 3/N-terminal" evidence="4">
    <location>
        <begin position="30"/>
        <end position="261"/>
    </location>
</feature>
<dbReference type="RefSeq" id="WP_081993431.1">
    <property type="nucleotide sequence ID" value="NZ_FTMC01000031.1"/>
</dbReference>
<organism evidence="5 6">
    <name type="scientific">Pseudomonas flexibilis</name>
    <dbReference type="NCBI Taxonomy" id="706570"/>
    <lineage>
        <taxon>Bacteria</taxon>
        <taxon>Pseudomonadati</taxon>
        <taxon>Pseudomonadota</taxon>
        <taxon>Gammaproteobacteria</taxon>
        <taxon>Pseudomonadales</taxon>
        <taxon>Pseudomonadaceae</taxon>
        <taxon>Pseudomonas</taxon>
    </lineage>
</organism>
<name>A0A1N7BHC8_9PSED</name>
<dbReference type="PANTHER" id="PTHR35936">
    <property type="entry name" value="MEMBRANE-BOUND LYTIC MUREIN TRANSGLYCOSYLASE F"/>
    <property type="match status" value="1"/>
</dbReference>
<feature type="chain" id="PRO_5012342576" evidence="3">
    <location>
        <begin position="24"/>
        <end position="264"/>
    </location>
</feature>
<dbReference type="PANTHER" id="PTHR35936:SF6">
    <property type="entry name" value="AMINO ACID ABC TRANSPORTER SUBSTRATE-BINDING PAAT FAMILY PROTEIN"/>
    <property type="match status" value="1"/>
</dbReference>
<protein>
    <submittedName>
        <fullName evidence="5">Amino acid ABC transporter substrate-binding protein, PAAT family</fullName>
    </submittedName>
</protein>
<feature type="signal peptide" evidence="3">
    <location>
        <begin position="1"/>
        <end position="23"/>
    </location>
</feature>
<reference evidence="5 6" key="1">
    <citation type="submission" date="2017-01" db="EMBL/GenBank/DDBJ databases">
        <authorList>
            <person name="Mah S.A."/>
            <person name="Swanson W.J."/>
            <person name="Moy G.W."/>
            <person name="Vacquier V.D."/>
        </authorList>
    </citation>
    <scope>NUCLEOTIDE SEQUENCE [LARGE SCALE GENOMIC DNA]</scope>
    <source>
        <strain evidence="5 6">ATCC 29606</strain>
    </source>
</reference>
<dbReference type="InterPro" id="IPR001638">
    <property type="entry name" value="Solute-binding_3/MltF_N"/>
</dbReference>
<evidence type="ECO:0000313" key="6">
    <source>
        <dbReference type="Proteomes" id="UP000186079"/>
    </source>
</evidence>
<dbReference type="AlphaFoldDB" id="A0A1N7BHC8"/>
<evidence type="ECO:0000256" key="2">
    <source>
        <dbReference type="ARBA" id="ARBA00022729"/>
    </source>
</evidence>
<evidence type="ECO:0000313" key="5">
    <source>
        <dbReference type="EMBL" id="SIR50799.1"/>
    </source>
</evidence>
<accession>A0A1N7BHC8</accession>
<sequence>MPRRLLPVSMTLCFALLPAWSQAAEPCEHLVAIGVGERVPYQWLDGAEPQGASVTLLNRVAAGLGVTLDVLTAENPEQAEREVSSGRVDLLIDAELRPQLQAGLDFLEPPLHEAPVVVWVAKDRVFPFQDWDDLGGRRGVRIDNTEWETESDQRADAQLQLRPHGDFVQALQSLLAGQIDYVLHDHVAGQAVVLRHGWADEVVVLMPALYSQPRYLALSHNSACNTAGLRDGLTRALGGLQGEQSGASIVRQHLQQWAERRRSD</sequence>
<evidence type="ECO:0000256" key="3">
    <source>
        <dbReference type="SAM" id="SignalP"/>
    </source>
</evidence>
<keyword evidence="2 3" id="KW-0732">Signal</keyword>
<comment type="similarity">
    <text evidence="1">Belongs to the bacterial solute-binding protein 3 family.</text>
</comment>
<dbReference type="Proteomes" id="UP000186079">
    <property type="component" value="Unassembled WGS sequence"/>
</dbReference>
<dbReference type="Gene3D" id="3.40.190.10">
    <property type="entry name" value="Periplasmic binding protein-like II"/>
    <property type="match status" value="2"/>
</dbReference>
<dbReference type="EMBL" id="FTMC01000031">
    <property type="protein sequence ID" value="SIR50799.1"/>
    <property type="molecule type" value="Genomic_DNA"/>
</dbReference>
<evidence type="ECO:0000259" key="4">
    <source>
        <dbReference type="SMART" id="SM00062"/>
    </source>
</evidence>